<organism evidence="1 2">
    <name type="scientific">Bacillus badius</name>
    <dbReference type="NCBI Taxonomy" id="1455"/>
    <lineage>
        <taxon>Bacteria</taxon>
        <taxon>Bacillati</taxon>
        <taxon>Bacillota</taxon>
        <taxon>Bacilli</taxon>
        <taxon>Bacillales</taxon>
        <taxon>Bacillaceae</taxon>
        <taxon>Pseudobacillus</taxon>
    </lineage>
</organism>
<comment type="caution">
    <text evidence="1">The sequence shown here is derived from an EMBL/GenBank/DDBJ whole genome shotgun (WGS) entry which is preliminary data.</text>
</comment>
<sequence>MSERLRVFKTRKEQEHLALSSFSSFTSTKEAAAVFRWLDEKVIIAANKSLFQSP</sequence>
<name>A0ABR5AVS4_BACBA</name>
<dbReference type="EMBL" id="JXLP01000005">
    <property type="protein sequence ID" value="KIL78830.1"/>
    <property type="molecule type" value="Genomic_DNA"/>
</dbReference>
<keyword evidence="2" id="KW-1185">Reference proteome</keyword>
<dbReference type="Proteomes" id="UP000031982">
    <property type="component" value="Unassembled WGS sequence"/>
</dbReference>
<proteinExistence type="predicted"/>
<protein>
    <recommendedName>
        <fullName evidence="3">Mobile element protein</fullName>
    </recommendedName>
</protein>
<evidence type="ECO:0000313" key="1">
    <source>
        <dbReference type="EMBL" id="KIL78830.1"/>
    </source>
</evidence>
<gene>
    <name evidence="1" type="ORF">SD77_3631</name>
</gene>
<accession>A0ABR5AVS4</accession>
<reference evidence="1 2" key="1">
    <citation type="submission" date="2015-01" db="EMBL/GenBank/DDBJ databases">
        <title>Genome Assembly of Bacillus badius MTCC 1458.</title>
        <authorList>
            <person name="Verma A."/>
            <person name="Khatri I."/>
            <person name="Mual P."/>
            <person name="Subramanian S."/>
            <person name="Krishnamurthi S."/>
        </authorList>
    </citation>
    <scope>NUCLEOTIDE SEQUENCE [LARGE SCALE GENOMIC DNA]</scope>
    <source>
        <strain evidence="1 2">MTCC 1458</strain>
    </source>
</reference>
<evidence type="ECO:0008006" key="3">
    <source>
        <dbReference type="Google" id="ProtNLM"/>
    </source>
</evidence>
<evidence type="ECO:0000313" key="2">
    <source>
        <dbReference type="Proteomes" id="UP000031982"/>
    </source>
</evidence>